<evidence type="ECO:0000256" key="2">
    <source>
        <dbReference type="SAM" id="Phobius"/>
    </source>
</evidence>
<feature type="region of interest" description="Disordered" evidence="1">
    <location>
        <begin position="127"/>
        <end position="158"/>
    </location>
</feature>
<feature type="transmembrane region" description="Helical" evidence="2">
    <location>
        <begin position="90"/>
        <end position="114"/>
    </location>
</feature>
<evidence type="ECO:0000256" key="1">
    <source>
        <dbReference type="SAM" id="MobiDB-lite"/>
    </source>
</evidence>
<name>A0ABN9UTZ6_9DINO</name>
<dbReference type="EMBL" id="CAUYUJ010016264">
    <property type="protein sequence ID" value="CAK0863472.1"/>
    <property type="molecule type" value="Genomic_DNA"/>
</dbReference>
<evidence type="ECO:0000313" key="3">
    <source>
        <dbReference type="EMBL" id="CAK0863472.1"/>
    </source>
</evidence>
<keyword evidence="4" id="KW-1185">Reference proteome</keyword>
<dbReference type="Proteomes" id="UP001189429">
    <property type="component" value="Unassembled WGS sequence"/>
</dbReference>
<organism evidence="3 4">
    <name type="scientific">Prorocentrum cordatum</name>
    <dbReference type="NCBI Taxonomy" id="2364126"/>
    <lineage>
        <taxon>Eukaryota</taxon>
        <taxon>Sar</taxon>
        <taxon>Alveolata</taxon>
        <taxon>Dinophyceae</taxon>
        <taxon>Prorocentrales</taxon>
        <taxon>Prorocentraceae</taxon>
        <taxon>Prorocentrum</taxon>
    </lineage>
</organism>
<reference evidence="3" key="1">
    <citation type="submission" date="2023-10" db="EMBL/GenBank/DDBJ databases">
        <authorList>
            <person name="Chen Y."/>
            <person name="Shah S."/>
            <person name="Dougan E. K."/>
            <person name="Thang M."/>
            <person name="Chan C."/>
        </authorList>
    </citation>
    <scope>NUCLEOTIDE SEQUENCE [LARGE SCALE GENOMIC DNA]</scope>
</reference>
<keyword evidence="2" id="KW-0812">Transmembrane</keyword>
<protein>
    <submittedName>
        <fullName evidence="3">Uncharacterized protein</fullName>
    </submittedName>
</protein>
<keyword evidence="2" id="KW-0472">Membrane</keyword>
<accession>A0ABN9UTZ6</accession>
<feature type="compositionally biased region" description="Basic and acidic residues" evidence="1">
    <location>
        <begin position="134"/>
        <end position="144"/>
    </location>
</feature>
<feature type="transmembrane region" description="Helical" evidence="2">
    <location>
        <begin position="22"/>
        <end position="47"/>
    </location>
</feature>
<proteinExistence type="predicted"/>
<gene>
    <name evidence="3" type="ORF">PCOR1329_LOCUS51600</name>
</gene>
<sequence length="158" mass="17798">MSFKDTFTKEDKEGLLGYDDTAFYYFASSVVLVIAVPWTISAIYNLIFPGEAQIQQEIFRRRARRAAASDIRGAEMREKIDVARKEARKFNAASCGSMCKFGTIAFLWLLLYLFTLQMGHEPEHQAVRPVQDLGRGRGSERVSDQEGVPGAVEDIPSR</sequence>
<evidence type="ECO:0000313" key="4">
    <source>
        <dbReference type="Proteomes" id="UP001189429"/>
    </source>
</evidence>
<keyword evidence="2" id="KW-1133">Transmembrane helix</keyword>
<comment type="caution">
    <text evidence="3">The sequence shown here is derived from an EMBL/GenBank/DDBJ whole genome shotgun (WGS) entry which is preliminary data.</text>
</comment>